<comment type="caution">
    <text evidence="2">The sequence shown here is derived from an EMBL/GenBank/DDBJ whole genome shotgun (WGS) entry which is preliminary data.</text>
</comment>
<name>A0ABQ5J3A6_9ASTR</name>
<dbReference type="PANTHER" id="PTHR35046:SF18">
    <property type="entry name" value="RNA-DIRECTED DNA POLYMERASE"/>
    <property type="match status" value="1"/>
</dbReference>
<proteinExistence type="predicted"/>
<accession>A0ABQ5J3A6</accession>
<feature type="compositionally biased region" description="Low complexity" evidence="1">
    <location>
        <begin position="137"/>
        <end position="151"/>
    </location>
</feature>
<reference evidence="2" key="1">
    <citation type="journal article" date="2022" name="Int. J. Mol. Sci.">
        <title>Draft Genome of Tanacetum Coccineum: Genomic Comparison of Closely Related Tanacetum-Family Plants.</title>
        <authorList>
            <person name="Yamashiro T."/>
            <person name="Shiraishi A."/>
            <person name="Nakayama K."/>
            <person name="Satake H."/>
        </authorList>
    </citation>
    <scope>NUCLEOTIDE SEQUENCE</scope>
</reference>
<evidence type="ECO:0000313" key="2">
    <source>
        <dbReference type="EMBL" id="GJU06167.1"/>
    </source>
</evidence>
<dbReference type="EMBL" id="BQNB010021416">
    <property type="protein sequence ID" value="GJU06167.1"/>
    <property type="molecule type" value="Genomic_DNA"/>
</dbReference>
<dbReference type="PANTHER" id="PTHR35046">
    <property type="entry name" value="ZINC KNUCKLE (CCHC-TYPE) FAMILY PROTEIN"/>
    <property type="match status" value="1"/>
</dbReference>
<feature type="region of interest" description="Disordered" evidence="1">
    <location>
        <begin position="1"/>
        <end position="22"/>
    </location>
</feature>
<feature type="compositionally biased region" description="Polar residues" evidence="1">
    <location>
        <begin position="162"/>
        <end position="171"/>
    </location>
</feature>
<evidence type="ECO:0000313" key="3">
    <source>
        <dbReference type="Proteomes" id="UP001151760"/>
    </source>
</evidence>
<protein>
    <recommendedName>
        <fullName evidence="4">Retrotransposon gag domain-containing protein</fullName>
    </recommendedName>
</protein>
<feature type="region of interest" description="Disordered" evidence="1">
    <location>
        <begin position="129"/>
        <end position="173"/>
    </location>
</feature>
<dbReference type="CDD" id="cd00303">
    <property type="entry name" value="retropepsin_like"/>
    <property type="match status" value="1"/>
</dbReference>
<sequence length="450" mass="51743">MDEYNRAPMRGNRRRTMVGHNVNPRGYGERQSYWVKAKIPNFVRNLDIKAVLDWLYEVDKFFDIMEVPEEEQVKVVAYRLCGGAGAWWQREQDNRRAQGRRPMDTWMRMKRMIKESVQFLRFYSSSNYGSRPNPIQSTIPSTTTTTSSSKASGGGGDKNKESQPINSNPYARSNVCPKRSTYYSIESRNDGLTINEAFQKEDELEYVEPLDGEAEQVTYVIQRTLCLPKLLKSNRTHPNLYKFGRYKGRKATLKVTKICKVPLAIGKHYNELVTCDVVDMEACHVLLGRPWQHVWDVQPRTLVTLVGLHKRVLAERKETGVSYALVVKGVEDVMKNAIPAVIKPLLAEFGKIMTDDTPDALPPLMNIQHQIDLRRKTTLLVSISNEVLGFDSIKELYTSDEDFGNIWMELETKQHRGEFLLLDGYLFKGNRLCIPKTYIKSQLVKEIHAK</sequence>
<organism evidence="2 3">
    <name type="scientific">Tanacetum coccineum</name>
    <dbReference type="NCBI Taxonomy" id="301880"/>
    <lineage>
        <taxon>Eukaryota</taxon>
        <taxon>Viridiplantae</taxon>
        <taxon>Streptophyta</taxon>
        <taxon>Embryophyta</taxon>
        <taxon>Tracheophyta</taxon>
        <taxon>Spermatophyta</taxon>
        <taxon>Magnoliopsida</taxon>
        <taxon>eudicotyledons</taxon>
        <taxon>Gunneridae</taxon>
        <taxon>Pentapetalae</taxon>
        <taxon>asterids</taxon>
        <taxon>campanulids</taxon>
        <taxon>Asterales</taxon>
        <taxon>Asteraceae</taxon>
        <taxon>Asteroideae</taxon>
        <taxon>Anthemideae</taxon>
        <taxon>Anthemidinae</taxon>
        <taxon>Tanacetum</taxon>
    </lineage>
</organism>
<evidence type="ECO:0000256" key="1">
    <source>
        <dbReference type="SAM" id="MobiDB-lite"/>
    </source>
</evidence>
<dbReference type="Proteomes" id="UP001151760">
    <property type="component" value="Unassembled WGS sequence"/>
</dbReference>
<gene>
    <name evidence="2" type="ORF">Tco_1122597</name>
</gene>
<evidence type="ECO:0008006" key="4">
    <source>
        <dbReference type="Google" id="ProtNLM"/>
    </source>
</evidence>
<reference evidence="2" key="2">
    <citation type="submission" date="2022-01" db="EMBL/GenBank/DDBJ databases">
        <authorList>
            <person name="Yamashiro T."/>
            <person name="Shiraishi A."/>
            <person name="Satake H."/>
            <person name="Nakayama K."/>
        </authorList>
    </citation>
    <scope>NUCLEOTIDE SEQUENCE</scope>
</reference>
<keyword evidence="3" id="KW-1185">Reference proteome</keyword>